<dbReference type="AlphaFoldDB" id="A0A1G9EKR1"/>
<dbReference type="GO" id="GO:0005829">
    <property type="term" value="C:cytosol"/>
    <property type="evidence" value="ECO:0007669"/>
    <property type="project" value="TreeGrafter"/>
</dbReference>
<proteinExistence type="inferred from homology"/>
<sequence length="193" mass="21384">MNYICVYCGSNPGRRPEYLQAAGALAAELVARDIGLVYGGAGIGIMGTLADEVLDRGGRVIGVIPDALAVREVPHPRVTDMRVVSSMHERKALMEELSDGFIALPGGLGTLEELFEILTWAQLGFHQKPCGLLDVAGYFRHLASFLDHCVEEQLLKPQYREMLLEADDPARLLKMMEDYRPPAMDQRLSRDEL</sequence>
<dbReference type="GO" id="GO:0009691">
    <property type="term" value="P:cytokinin biosynthetic process"/>
    <property type="evidence" value="ECO:0007669"/>
    <property type="project" value="UniProtKB-UniRule"/>
</dbReference>
<comment type="similarity">
    <text evidence="2 3">Belongs to the LOG family.</text>
</comment>
<evidence type="ECO:0000256" key="1">
    <source>
        <dbReference type="ARBA" id="ARBA00000274"/>
    </source>
</evidence>
<keyword evidence="3" id="KW-0203">Cytokinin biosynthesis</keyword>
<dbReference type="GO" id="GO:0008714">
    <property type="term" value="F:AMP nucleosidase activity"/>
    <property type="evidence" value="ECO:0007669"/>
    <property type="project" value="UniProtKB-EC"/>
</dbReference>
<comment type="catalytic activity">
    <reaction evidence="1">
        <text>AMP + H2O = D-ribose 5-phosphate + adenine</text>
        <dbReference type="Rhea" id="RHEA:20129"/>
        <dbReference type="ChEBI" id="CHEBI:15377"/>
        <dbReference type="ChEBI" id="CHEBI:16708"/>
        <dbReference type="ChEBI" id="CHEBI:78346"/>
        <dbReference type="ChEBI" id="CHEBI:456215"/>
        <dbReference type="EC" id="3.2.2.4"/>
    </reaction>
</comment>
<dbReference type="Proteomes" id="UP000199305">
    <property type="component" value="Unassembled WGS sequence"/>
</dbReference>
<dbReference type="Gene3D" id="3.40.50.450">
    <property type="match status" value="1"/>
</dbReference>
<evidence type="ECO:0000313" key="5">
    <source>
        <dbReference type="Proteomes" id="UP000199305"/>
    </source>
</evidence>
<dbReference type="PANTHER" id="PTHR31223:SF70">
    <property type="entry name" value="LOG FAMILY PROTEIN YJL055W"/>
    <property type="match status" value="1"/>
</dbReference>
<keyword evidence="5" id="KW-1185">Reference proteome</keyword>
<dbReference type="InterPro" id="IPR005269">
    <property type="entry name" value="LOG"/>
</dbReference>
<reference evidence="5" key="1">
    <citation type="submission" date="2016-10" db="EMBL/GenBank/DDBJ databases">
        <authorList>
            <person name="Varghese N."/>
            <person name="Submissions S."/>
        </authorList>
    </citation>
    <scope>NUCLEOTIDE SEQUENCE [LARGE SCALE GENOMIC DNA]</scope>
    <source>
        <strain evidence="5">CGMCC 1.10658</strain>
    </source>
</reference>
<dbReference type="InterPro" id="IPR031100">
    <property type="entry name" value="LOG_fam"/>
</dbReference>
<dbReference type="NCBIfam" id="TIGR00730">
    <property type="entry name" value="Rossman fold protein, TIGR00730 family"/>
    <property type="match status" value="1"/>
</dbReference>
<gene>
    <name evidence="4" type="ORF">SAMN05216212_3170</name>
</gene>
<evidence type="ECO:0000256" key="2">
    <source>
        <dbReference type="ARBA" id="ARBA00006763"/>
    </source>
</evidence>
<keyword evidence="3" id="KW-0378">Hydrolase</keyword>
<accession>A0A1G9EKR1</accession>
<dbReference type="SUPFAM" id="SSF102405">
    <property type="entry name" value="MCP/YpsA-like"/>
    <property type="match status" value="1"/>
</dbReference>
<dbReference type="EC" id="3.2.2.n1" evidence="3"/>
<organism evidence="4 5">
    <name type="scientific">Microbulbifer yueqingensis</name>
    <dbReference type="NCBI Taxonomy" id="658219"/>
    <lineage>
        <taxon>Bacteria</taxon>
        <taxon>Pseudomonadati</taxon>
        <taxon>Pseudomonadota</taxon>
        <taxon>Gammaproteobacteria</taxon>
        <taxon>Cellvibrionales</taxon>
        <taxon>Microbulbiferaceae</taxon>
        <taxon>Microbulbifer</taxon>
    </lineage>
</organism>
<dbReference type="STRING" id="658219.SAMN05216212_3170"/>
<dbReference type="OrthoDB" id="9801098at2"/>
<evidence type="ECO:0000256" key="3">
    <source>
        <dbReference type="RuleBase" id="RU363015"/>
    </source>
</evidence>
<protein>
    <recommendedName>
        <fullName evidence="3">Cytokinin riboside 5'-monophosphate phosphoribohydrolase</fullName>
        <ecNumber evidence="3">3.2.2.n1</ecNumber>
    </recommendedName>
</protein>
<dbReference type="RefSeq" id="WP_091516756.1">
    <property type="nucleotide sequence ID" value="NZ_FNFH01000008.1"/>
</dbReference>
<dbReference type="Pfam" id="PF03641">
    <property type="entry name" value="Lysine_decarbox"/>
    <property type="match status" value="1"/>
</dbReference>
<dbReference type="EMBL" id="FNFH01000008">
    <property type="protein sequence ID" value="SDK76631.1"/>
    <property type="molecule type" value="Genomic_DNA"/>
</dbReference>
<dbReference type="PANTHER" id="PTHR31223">
    <property type="entry name" value="LOG FAMILY PROTEIN YJL055W"/>
    <property type="match status" value="1"/>
</dbReference>
<name>A0A1G9EKR1_9GAMM</name>
<evidence type="ECO:0000313" key="4">
    <source>
        <dbReference type="EMBL" id="SDK76631.1"/>
    </source>
</evidence>